<proteinExistence type="predicted"/>
<accession>A0ABV7KX60</accession>
<feature type="signal peptide" evidence="4">
    <location>
        <begin position="1"/>
        <end position="31"/>
    </location>
</feature>
<comment type="catalytic activity">
    <reaction evidence="1">
        <text>Hydrolyzes the link between N-acetylmuramoyl residues and L-amino acid residues in certain cell-wall glycopeptides.</text>
        <dbReference type="EC" id="3.5.1.28"/>
    </reaction>
</comment>
<dbReference type="CDD" id="cd02696">
    <property type="entry name" value="MurNAc-LAA"/>
    <property type="match status" value="1"/>
</dbReference>
<reference evidence="7" key="1">
    <citation type="journal article" date="2019" name="Int. J. Syst. Evol. Microbiol.">
        <title>The Global Catalogue of Microorganisms (GCM) 10K type strain sequencing project: providing services to taxonomists for standard genome sequencing and annotation.</title>
        <authorList>
            <consortium name="The Broad Institute Genomics Platform"/>
            <consortium name="The Broad Institute Genome Sequencing Center for Infectious Disease"/>
            <person name="Wu L."/>
            <person name="Ma J."/>
        </authorList>
    </citation>
    <scope>NUCLEOTIDE SEQUENCE [LARGE SCALE GENOMIC DNA]</scope>
    <source>
        <strain evidence="7">KCTC 42964</strain>
    </source>
</reference>
<dbReference type="InterPro" id="IPR050695">
    <property type="entry name" value="N-acetylmuramoyl_amidase_3"/>
</dbReference>
<feature type="chain" id="PRO_5045809245" description="N-acetylmuramoyl-L-alanine amidase" evidence="4">
    <location>
        <begin position="32"/>
        <end position="410"/>
    </location>
</feature>
<evidence type="ECO:0000256" key="4">
    <source>
        <dbReference type="SAM" id="SignalP"/>
    </source>
</evidence>
<evidence type="ECO:0000256" key="2">
    <source>
        <dbReference type="ARBA" id="ARBA00011901"/>
    </source>
</evidence>
<evidence type="ECO:0000313" key="6">
    <source>
        <dbReference type="EMBL" id="MFC3226724.1"/>
    </source>
</evidence>
<keyword evidence="4" id="KW-0732">Signal</keyword>
<dbReference type="Proteomes" id="UP001595528">
    <property type="component" value="Unassembled WGS sequence"/>
</dbReference>
<dbReference type="SMART" id="SM00646">
    <property type="entry name" value="Ami_3"/>
    <property type="match status" value="1"/>
</dbReference>
<dbReference type="Pfam" id="PF01520">
    <property type="entry name" value="Amidase_3"/>
    <property type="match status" value="1"/>
</dbReference>
<dbReference type="PANTHER" id="PTHR30404">
    <property type="entry name" value="N-ACETYLMURAMOYL-L-ALANINE AMIDASE"/>
    <property type="match status" value="1"/>
</dbReference>
<dbReference type="Pfam" id="PF11741">
    <property type="entry name" value="AMIN"/>
    <property type="match status" value="1"/>
</dbReference>
<dbReference type="PROSITE" id="PS51257">
    <property type="entry name" value="PROKAR_LIPOPROTEIN"/>
    <property type="match status" value="1"/>
</dbReference>
<comment type="caution">
    <text evidence="6">The sequence shown here is derived from an EMBL/GenBank/DDBJ whole genome shotgun (WGS) entry which is preliminary data.</text>
</comment>
<dbReference type="Gene3D" id="3.40.630.40">
    <property type="entry name" value="Zn-dependent exopeptidases"/>
    <property type="match status" value="1"/>
</dbReference>
<organism evidence="6 7">
    <name type="scientific">Marinibaculum pumilum</name>
    <dbReference type="NCBI Taxonomy" id="1766165"/>
    <lineage>
        <taxon>Bacteria</taxon>
        <taxon>Pseudomonadati</taxon>
        <taxon>Pseudomonadota</taxon>
        <taxon>Alphaproteobacteria</taxon>
        <taxon>Rhodospirillales</taxon>
        <taxon>Rhodospirillaceae</taxon>
        <taxon>Marinibaculum</taxon>
    </lineage>
</organism>
<name>A0ABV7KX60_9PROT</name>
<dbReference type="PANTHER" id="PTHR30404:SF0">
    <property type="entry name" value="N-ACETYLMURAMOYL-L-ALANINE AMIDASE AMIC"/>
    <property type="match status" value="1"/>
</dbReference>
<dbReference type="Gene3D" id="2.60.40.3500">
    <property type="match status" value="1"/>
</dbReference>
<evidence type="ECO:0000256" key="3">
    <source>
        <dbReference type="ARBA" id="ARBA00022801"/>
    </source>
</evidence>
<dbReference type="EC" id="3.5.1.28" evidence="2"/>
<dbReference type="EMBL" id="JBHRTR010000015">
    <property type="protein sequence ID" value="MFC3226724.1"/>
    <property type="molecule type" value="Genomic_DNA"/>
</dbReference>
<dbReference type="InterPro" id="IPR021731">
    <property type="entry name" value="AMIN_dom"/>
</dbReference>
<protein>
    <recommendedName>
        <fullName evidence="2">N-acetylmuramoyl-L-alanine amidase</fullName>
        <ecNumber evidence="2">3.5.1.28</ecNumber>
    </recommendedName>
</protein>
<dbReference type="SUPFAM" id="SSF53187">
    <property type="entry name" value="Zn-dependent exopeptidases"/>
    <property type="match status" value="1"/>
</dbReference>
<dbReference type="RefSeq" id="WP_379898843.1">
    <property type="nucleotide sequence ID" value="NZ_JBHRTR010000015.1"/>
</dbReference>
<evidence type="ECO:0000256" key="1">
    <source>
        <dbReference type="ARBA" id="ARBA00001561"/>
    </source>
</evidence>
<keyword evidence="3" id="KW-0378">Hydrolase</keyword>
<dbReference type="InterPro" id="IPR002508">
    <property type="entry name" value="MurNAc-LAA_cat"/>
</dbReference>
<evidence type="ECO:0000313" key="7">
    <source>
        <dbReference type="Proteomes" id="UP001595528"/>
    </source>
</evidence>
<evidence type="ECO:0000259" key="5">
    <source>
        <dbReference type="SMART" id="SM00646"/>
    </source>
</evidence>
<sequence>MARPRASLCLPVWACLLVAACLLLPLRDAMASPVVHAARIGEHGEVTRFVLETDRPLDGHLFYLQNPDRIVLDLPEAEWELSAADGDAMGGFTGRGVIRAFRYGLFQPGTSRLVLDLARPATVARQFLLQPAGAMPHYRFVLDLEPADRTAFGRAAGSTAPKVQRAAIPAPAVKPRGDTDRQVVVIDAGHGGVDPGAIGISGLHEKDVTLAVAIKTANLLRRSGRYDVYLTRDRDVFLKLRERVAIARARGADLFVSIHADSVGDPSVRGGAVYTLSETASDKEAAALAAQENKADLIAGVDLGGENDDVASILIDLVQRDTKNRSAEMASFTVDELRQQARVRTRPHRFAGFRVLKAPDVPSVLVELGFMSNRDDEAMLRGDAGQLRLARAIAAAIDRFLARREAAVRQ</sequence>
<gene>
    <name evidence="6" type="ORF">ACFOGJ_05750</name>
</gene>
<feature type="domain" description="MurNAc-LAA" evidence="5">
    <location>
        <begin position="244"/>
        <end position="398"/>
    </location>
</feature>
<keyword evidence="7" id="KW-1185">Reference proteome</keyword>